<dbReference type="Proteomes" id="UP000011718">
    <property type="component" value="Chromosome"/>
</dbReference>
<dbReference type="KEGG" id="mmaz:MmTuc01_2801"/>
<evidence type="ECO:0000313" key="2">
    <source>
        <dbReference type="Proteomes" id="UP000011718"/>
    </source>
</evidence>
<sequence length="49" mass="5602">MLINRTIILLAAAIFLIFDVYDLASAKIIRMLIFSKLNPKIVNLRLLKS</sequence>
<reference evidence="1 2" key="1">
    <citation type="journal article" date="2013" name="Genome Announc.">
        <title>Complete Genome of a Methanosarcina mazei Strain Isolated from Sediment Samples from an Amazonian Flooded Area.</title>
        <authorList>
            <person name="Assis das Gracas D."/>
            <person name="Thiago Juca Ramos R."/>
            <person name="Vieira Araujo A.C."/>
            <person name="Zahlouth R."/>
            <person name="Ribeiro Carneiro A."/>
            <person name="Souza Lopes T."/>
            <person name="Azevedo Barauna R."/>
            <person name="Azevedo V."/>
            <person name="Cruz Schneider M.P."/>
            <person name="Pellizari V.H."/>
            <person name="Silva A."/>
        </authorList>
    </citation>
    <scope>NUCLEOTIDE SEQUENCE [LARGE SCALE GENOMIC DNA]</scope>
    <source>
        <strain evidence="1 2">Tuc01</strain>
    </source>
</reference>
<dbReference type="AlphaFoldDB" id="M1Q6Y3"/>
<accession>M1Q6Y3</accession>
<gene>
    <name evidence="1" type="ORF">MmTuc01_2801</name>
</gene>
<dbReference type="HOGENOM" id="CLU_3130874_0_0_2"/>
<protein>
    <submittedName>
        <fullName evidence="1">Uncharacterized protein</fullName>
    </submittedName>
</protein>
<dbReference type="BioCyc" id="MMAZ1236903:G139K-2670-MONOMER"/>
<proteinExistence type="predicted"/>
<name>M1Q6Y3_METMZ</name>
<dbReference type="EMBL" id="CP004144">
    <property type="protein sequence ID" value="AGF98085.1"/>
    <property type="molecule type" value="Genomic_DNA"/>
</dbReference>
<evidence type="ECO:0000313" key="1">
    <source>
        <dbReference type="EMBL" id="AGF98085.1"/>
    </source>
</evidence>
<organism evidence="1 2">
    <name type="scientific">Methanosarcina mazei Tuc01</name>
    <dbReference type="NCBI Taxonomy" id="1236903"/>
    <lineage>
        <taxon>Archaea</taxon>
        <taxon>Methanobacteriati</taxon>
        <taxon>Methanobacteriota</taxon>
        <taxon>Stenosarchaea group</taxon>
        <taxon>Methanomicrobia</taxon>
        <taxon>Methanosarcinales</taxon>
        <taxon>Methanosarcinaceae</taxon>
        <taxon>Methanosarcina</taxon>
    </lineage>
</organism>